<evidence type="ECO:0000313" key="2">
    <source>
        <dbReference type="Proteomes" id="UP000027195"/>
    </source>
</evidence>
<organism evidence="1 2">
    <name type="scientific">Botryobasidium botryosum (strain FD-172 SS1)</name>
    <dbReference type="NCBI Taxonomy" id="930990"/>
    <lineage>
        <taxon>Eukaryota</taxon>
        <taxon>Fungi</taxon>
        <taxon>Dikarya</taxon>
        <taxon>Basidiomycota</taxon>
        <taxon>Agaricomycotina</taxon>
        <taxon>Agaricomycetes</taxon>
        <taxon>Cantharellales</taxon>
        <taxon>Botryobasidiaceae</taxon>
        <taxon>Botryobasidium</taxon>
    </lineage>
</organism>
<dbReference type="Proteomes" id="UP000027195">
    <property type="component" value="Unassembled WGS sequence"/>
</dbReference>
<evidence type="ECO:0000313" key="1">
    <source>
        <dbReference type="EMBL" id="KDQ07838.1"/>
    </source>
</evidence>
<proteinExistence type="predicted"/>
<dbReference type="EMBL" id="KL198100">
    <property type="protein sequence ID" value="KDQ07838.1"/>
    <property type="molecule type" value="Genomic_DNA"/>
</dbReference>
<gene>
    <name evidence="1" type="ORF">BOTBODRAFT_592935</name>
</gene>
<protein>
    <submittedName>
        <fullName evidence="1">Uncharacterized protein</fullName>
    </submittedName>
</protein>
<name>A0A067LWW6_BOTB1</name>
<dbReference type="PROSITE" id="PS51257">
    <property type="entry name" value="PROKAR_LIPOPROTEIN"/>
    <property type="match status" value="1"/>
</dbReference>
<dbReference type="InParanoid" id="A0A067LWW6"/>
<accession>A0A067LWW6</accession>
<dbReference type="AlphaFoldDB" id="A0A067LWW6"/>
<keyword evidence="2" id="KW-1185">Reference proteome</keyword>
<dbReference type="HOGENOM" id="CLU_2621721_0_0_1"/>
<reference evidence="2" key="1">
    <citation type="journal article" date="2014" name="Proc. Natl. Acad. Sci. U.S.A.">
        <title>Extensive sampling of basidiomycete genomes demonstrates inadequacy of the white-rot/brown-rot paradigm for wood decay fungi.</title>
        <authorList>
            <person name="Riley R."/>
            <person name="Salamov A.A."/>
            <person name="Brown D.W."/>
            <person name="Nagy L.G."/>
            <person name="Floudas D."/>
            <person name="Held B.W."/>
            <person name="Levasseur A."/>
            <person name="Lombard V."/>
            <person name="Morin E."/>
            <person name="Otillar R."/>
            <person name="Lindquist E.A."/>
            <person name="Sun H."/>
            <person name="LaButti K.M."/>
            <person name="Schmutz J."/>
            <person name="Jabbour D."/>
            <person name="Luo H."/>
            <person name="Baker S.E."/>
            <person name="Pisabarro A.G."/>
            <person name="Walton J.D."/>
            <person name="Blanchette R.A."/>
            <person name="Henrissat B."/>
            <person name="Martin F."/>
            <person name="Cullen D."/>
            <person name="Hibbett D.S."/>
            <person name="Grigoriev I.V."/>
        </authorList>
    </citation>
    <scope>NUCLEOTIDE SEQUENCE [LARGE SCALE GENOMIC DNA]</scope>
    <source>
        <strain evidence="2">FD-172 SS1</strain>
    </source>
</reference>
<sequence length="78" mass="8270">MRPITTPSSTPLSKWAELICIASTSTGFIIISSCVSPPTVDSTPCGRLERSTGIGESTILPRFAAYPMARGPCSILLR</sequence>